<dbReference type="EMBL" id="CP024634">
    <property type="protein sequence ID" value="AYQ56813.1"/>
    <property type="molecule type" value="Genomic_DNA"/>
</dbReference>
<feature type="transmembrane region" description="Helical" evidence="1">
    <location>
        <begin position="7"/>
        <end position="23"/>
    </location>
</feature>
<dbReference type="InterPro" id="IPR036388">
    <property type="entry name" value="WH-like_DNA-bd_sf"/>
</dbReference>
<organism evidence="3 4">
    <name type="scientific">Bathymodiolus thermophilus thioautotrophic gill symbiont</name>
    <dbReference type="NCBI Taxonomy" id="2360"/>
    <lineage>
        <taxon>Bacteria</taxon>
        <taxon>Pseudomonadati</taxon>
        <taxon>Pseudomonadota</taxon>
        <taxon>Gammaproteobacteria</taxon>
        <taxon>sulfur-oxidizing symbionts</taxon>
    </lineage>
</organism>
<dbReference type="InterPro" id="IPR000792">
    <property type="entry name" value="Tscrpt_reg_LuxR_C"/>
</dbReference>
<evidence type="ECO:0000259" key="2">
    <source>
        <dbReference type="SMART" id="SM00421"/>
    </source>
</evidence>
<feature type="transmembrane region" description="Helical" evidence="1">
    <location>
        <begin position="35"/>
        <end position="54"/>
    </location>
</feature>
<reference evidence="3 4" key="1">
    <citation type="submission" date="2017-11" db="EMBL/GenBank/DDBJ databases">
        <title>Genome sequence of the bacterial symbiont EPR9N from a vent mussel Bathymodiolus thermophilus.</title>
        <authorList>
            <person name="Won Y.-J."/>
        </authorList>
    </citation>
    <scope>NUCLEOTIDE SEQUENCE [LARGE SCALE GENOMIC DNA]</scope>
    <source>
        <strain evidence="3 4">EPR9N</strain>
    </source>
</reference>
<dbReference type="AlphaFoldDB" id="A0A3G3ILW1"/>
<keyword evidence="1" id="KW-1133">Transmembrane helix</keyword>
<dbReference type="SMART" id="SM00421">
    <property type="entry name" value="HTH_LUXR"/>
    <property type="match status" value="1"/>
</dbReference>
<dbReference type="Gene3D" id="1.10.10.10">
    <property type="entry name" value="Winged helix-like DNA-binding domain superfamily/Winged helix DNA-binding domain"/>
    <property type="match status" value="1"/>
</dbReference>
<feature type="domain" description="HTH luxR-type" evidence="2">
    <location>
        <begin position="87"/>
        <end position="144"/>
    </location>
</feature>
<dbReference type="InterPro" id="IPR016032">
    <property type="entry name" value="Sig_transdc_resp-reg_C-effctor"/>
</dbReference>
<dbReference type="GO" id="GO:0006355">
    <property type="term" value="P:regulation of DNA-templated transcription"/>
    <property type="evidence" value="ECO:0007669"/>
    <property type="project" value="InterPro"/>
</dbReference>
<evidence type="ECO:0000313" key="3">
    <source>
        <dbReference type="EMBL" id="AYQ56813.1"/>
    </source>
</evidence>
<dbReference type="Pfam" id="PF00196">
    <property type="entry name" value="GerE"/>
    <property type="match status" value="1"/>
</dbReference>
<dbReference type="KEGG" id="bthg:MS2017_1109"/>
<proteinExistence type="predicted"/>
<name>A0A3G3ILW1_9GAMM</name>
<gene>
    <name evidence="3" type="ORF">MS2017_1109</name>
</gene>
<keyword evidence="1" id="KW-0472">Membrane</keyword>
<protein>
    <recommendedName>
        <fullName evidence="2">HTH luxR-type domain-containing protein</fullName>
    </recommendedName>
</protein>
<sequence>MIYHYSKFLIYSAIIAFFIHDLWVDYSNQETNLHFYLELLFVVLVGWLLFHQFYTLKKIQLELLSVTKTVKNLQGEMANYINQTFDKWQLTNAEHDIAWLIIKGYSFKEIAHIRKVSGKTISQQTSIIYKKSNVSNRHELMSNFLEEFINFK</sequence>
<dbReference type="SUPFAM" id="SSF46894">
    <property type="entry name" value="C-terminal effector domain of the bipartite response regulators"/>
    <property type="match status" value="1"/>
</dbReference>
<keyword evidence="1" id="KW-0812">Transmembrane</keyword>
<dbReference type="Proteomes" id="UP000278334">
    <property type="component" value="Chromosome"/>
</dbReference>
<accession>A0A3G3ILW1</accession>
<evidence type="ECO:0000256" key="1">
    <source>
        <dbReference type="SAM" id="Phobius"/>
    </source>
</evidence>
<dbReference type="GO" id="GO:0003677">
    <property type="term" value="F:DNA binding"/>
    <property type="evidence" value="ECO:0007669"/>
    <property type="project" value="InterPro"/>
</dbReference>
<evidence type="ECO:0000313" key="4">
    <source>
        <dbReference type="Proteomes" id="UP000278334"/>
    </source>
</evidence>